<dbReference type="InterPro" id="IPR028010">
    <property type="entry name" value="GSAP_C_dom"/>
</dbReference>
<feature type="compositionally biased region" description="Low complexity" evidence="1">
    <location>
        <begin position="41"/>
        <end position="53"/>
    </location>
</feature>
<comment type="caution">
    <text evidence="3">The sequence shown here is derived from an EMBL/GenBank/DDBJ whole genome shotgun (WGS) entry which is preliminary data.</text>
</comment>
<dbReference type="InterPro" id="IPR026172">
    <property type="entry name" value="GSAP_fam"/>
</dbReference>
<evidence type="ECO:0000313" key="4">
    <source>
        <dbReference type="Proteomes" id="UP001149090"/>
    </source>
</evidence>
<dbReference type="AlphaFoldDB" id="A0A9Q0L8V3"/>
<dbReference type="Proteomes" id="UP001149090">
    <property type="component" value="Unassembled WGS sequence"/>
</dbReference>
<evidence type="ECO:0000256" key="1">
    <source>
        <dbReference type="SAM" id="MobiDB-lite"/>
    </source>
</evidence>
<dbReference type="OrthoDB" id="19866at2759"/>
<feature type="region of interest" description="Disordered" evidence="1">
    <location>
        <begin position="21"/>
        <end position="58"/>
    </location>
</feature>
<evidence type="ECO:0000313" key="3">
    <source>
        <dbReference type="EMBL" id="KAJ5068556.1"/>
    </source>
</evidence>
<proteinExistence type="predicted"/>
<feature type="compositionally biased region" description="Basic and acidic residues" evidence="1">
    <location>
        <begin position="26"/>
        <end position="40"/>
    </location>
</feature>
<accession>A0A9Q0L8V3</accession>
<reference evidence="3" key="1">
    <citation type="submission" date="2022-10" db="EMBL/GenBank/DDBJ databases">
        <title>Novel sulphate-reducing endosymbionts in the free-living metamonad Anaeramoeba.</title>
        <authorList>
            <person name="Jerlstrom-Hultqvist J."/>
            <person name="Cepicka I."/>
            <person name="Gallot-Lavallee L."/>
            <person name="Salas-Leiva D."/>
            <person name="Curtis B.A."/>
            <person name="Zahonova K."/>
            <person name="Pipaliya S."/>
            <person name="Dacks J."/>
            <person name="Roger A.J."/>
        </authorList>
    </citation>
    <scope>NUCLEOTIDE SEQUENCE</scope>
    <source>
        <strain evidence="3">BMAN</strain>
    </source>
</reference>
<feature type="domain" description="Gamma-secretase-activating protein C-terminal" evidence="2">
    <location>
        <begin position="868"/>
        <end position="944"/>
    </location>
</feature>
<keyword evidence="4" id="KW-1185">Reference proteome</keyword>
<dbReference type="PANTHER" id="PTHR13630:SF1">
    <property type="entry name" value="GAMMA-SECRETASE-ACTIVATING PROTEIN"/>
    <property type="match status" value="1"/>
</dbReference>
<sequence>MIRLNKILNISNSIEKVVNIPTNQENKNKNKNESENKNENENQNQNLNQNENQNENENENENEIFNLDENLNENQRHNSSDSESNLISGDLVQSESHQRKFPLLKTYNNFGNITRNVVLVGQEFYPQNKNNTFLLVARDTISIDGIEKSYIDILFRETQERRVLYEHSGKFNCVGASLNQDQTILTFTIICDEQNIYEKYLYQTFLVVLNKKSEPKIQPIWNPTTNFQSALFLPRNSKKFDSFIFILDCTFIEVWNVYLQKTKNDEILKTSVASTIANYFIWFEFDTKTKNLFYLQNTKKNQGQILFCTSFNKKEPENILEFPLNIIFQSSANSSEPVLLYDHEYFTTGHISPNWSLKFNMIRISQSGYCFCQQNLQFHDQNTFFINVVLWILHHREQVEIHIPLNNIPEQYISRMRAFFGSLYQLLLIYIPSYFVQFVDCSKIHKTCDSFKFFGSENATPLGDISSNEFIPFNISPISIPRFNSFLKNSFIDNKTGNAYDFRINTEYLYHLDSKNNSETNLIYGLHIAHTHLNDDNRAENMILHLCYQNPKALTSKVFQEYLIGASYRQFQKQRPEKKLQNFFKFLNKVLPVTTILPFQTIQEKMNLRSSKQWDLNIKRFQILKEYQTFQSKLPSNKQFTYMDILEKLRKQACVDEKYDEESQNSCVGPIKNKEASPKQQQFVPFEFGFKTSQTESTQRLVQEAFYSHINSVYLPKSNYHRAKFKALTGLYFQSQYQVVEHIFGVLQIALICSDKALKKSSKNSHEAIHPINDLKFIHDLFKSKEFFESNPFYDHDEIAKTDTFDLDIFDEQFSALADEMETQTLQNSTSKDLRLAMITRESKSKELHFESNSFSNQDFDLSLIIIQQKTAFEVLSQFYFALEELCLPFPMNFHYHFCRLGFLCLSKEQFIQHLDSHIFYLDEQFVDDVLELSKGLSRNFKLKLMNSLNEKSMWNLAEKYPEYHKYLLELYSSQISNSLEKDYLTILKIIEKNITENIYTLEDPPFLDYIPLKMWITGLSTNCKNNHSREIAFLNNFSNLSVKDDTMKDQLF</sequence>
<dbReference type="EMBL" id="JAPDFW010000114">
    <property type="protein sequence ID" value="KAJ5068556.1"/>
    <property type="molecule type" value="Genomic_DNA"/>
</dbReference>
<name>A0A9Q0L8V3_ANAIG</name>
<evidence type="ECO:0000259" key="2">
    <source>
        <dbReference type="Pfam" id="PF14959"/>
    </source>
</evidence>
<dbReference type="PANTHER" id="PTHR13630">
    <property type="entry name" value="GAMMA-SECRETASE-ACTIVATING PROTEIN"/>
    <property type="match status" value="1"/>
</dbReference>
<protein>
    <submittedName>
        <fullName evidence="3">Gamma-secretase-activating protein</fullName>
    </submittedName>
</protein>
<dbReference type="GO" id="GO:1902004">
    <property type="term" value="P:positive regulation of amyloid-beta formation"/>
    <property type="evidence" value="ECO:0007669"/>
    <property type="project" value="TreeGrafter"/>
</dbReference>
<gene>
    <name evidence="3" type="ORF">M0811_02498</name>
</gene>
<dbReference type="GO" id="GO:0005802">
    <property type="term" value="C:trans-Golgi network"/>
    <property type="evidence" value="ECO:0007669"/>
    <property type="project" value="TreeGrafter"/>
</dbReference>
<organism evidence="3 4">
    <name type="scientific">Anaeramoeba ignava</name>
    <name type="common">Anaerobic marine amoeba</name>
    <dbReference type="NCBI Taxonomy" id="1746090"/>
    <lineage>
        <taxon>Eukaryota</taxon>
        <taxon>Metamonada</taxon>
        <taxon>Anaeramoebidae</taxon>
        <taxon>Anaeramoeba</taxon>
    </lineage>
</organism>
<dbReference type="Pfam" id="PF14959">
    <property type="entry name" value="GSAP-16"/>
    <property type="match status" value="1"/>
</dbReference>